<dbReference type="Pfam" id="PF14958">
    <property type="entry name" value="PAAT-like"/>
    <property type="match status" value="1"/>
</dbReference>
<protein>
    <submittedName>
        <fullName evidence="1">Uncharacterized protein</fullName>
    </submittedName>
</protein>
<gene>
    <name evidence="1" type="ORF">J437_LFUL008387</name>
</gene>
<proteinExistence type="predicted"/>
<dbReference type="AlphaFoldDB" id="A0A8K0K8B3"/>
<reference evidence="1" key="2">
    <citation type="submission" date="2017-10" db="EMBL/GenBank/DDBJ databases">
        <title>Ladona fulva Genome sequencing and assembly.</title>
        <authorList>
            <person name="Murali S."/>
            <person name="Richards S."/>
            <person name="Bandaranaike D."/>
            <person name="Bellair M."/>
            <person name="Blankenburg K."/>
            <person name="Chao H."/>
            <person name="Dinh H."/>
            <person name="Doddapaneni H."/>
            <person name="Dugan-Rocha S."/>
            <person name="Elkadiri S."/>
            <person name="Gnanaolivu R."/>
            <person name="Hernandez B."/>
            <person name="Skinner E."/>
            <person name="Javaid M."/>
            <person name="Lee S."/>
            <person name="Li M."/>
            <person name="Ming W."/>
            <person name="Munidasa M."/>
            <person name="Muniz J."/>
            <person name="Nguyen L."/>
            <person name="Hughes D."/>
            <person name="Osuji N."/>
            <person name="Pu L.-L."/>
            <person name="Puazo M."/>
            <person name="Qu C."/>
            <person name="Quiroz J."/>
            <person name="Raj R."/>
            <person name="Weissenberger G."/>
            <person name="Xin Y."/>
            <person name="Zou X."/>
            <person name="Han Y."/>
            <person name="Worley K."/>
            <person name="Muzny D."/>
            <person name="Gibbs R."/>
        </authorList>
    </citation>
    <scope>NUCLEOTIDE SEQUENCE</scope>
    <source>
        <strain evidence="1">Sampled in the wild</strain>
    </source>
</reference>
<organism evidence="1 2">
    <name type="scientific">Ladona fulva</name>
    <name type="common">Scarce chaser dragonfly</name>
    <name type="synonym">Libellula fulva</name>
    <dbReference type="NCBI Taxonomy" id="123851"/>
    <lineage>
        <taxon>Eukaryota</taxon>
        <taxon>Metazoa</taxon>
        <taxon>Ecdysozoa</taxon>
        <taxon>Arthropoda</taxon>
        <taxon>Hexapoda</taxon>
        <taxon>Insecta</taxon>
        <taxon>Pterygota</taxon>
        <taxon>Palaeoptera</taxon>
        <taxon>Odonata</taxon>
        <taxon>Epiprocta</taxon>
        <taxon>Anisoptera</taxon>
        <taxon>Libelluloidea</taxon>
        <taxon>Libellulidae</taxon>
        <taxon>Ladona</taxon>
    </lineage>
</organism>
<dbReference type="InterPro" id="IPR028043">
    <property type="entry name" value="PAAT-like"/>
</dbReference>
<dbReference type="EMBL" id="KZ308337">
    <property type="protein sequence ID" value="KAG8227743.1"/>
    <property type="molecule type" value="Genomic_DNA"/>
</dbReference>
<accession>A0A8K0K8B3</accession>
<reference evidence="1" key="1">
    <citation type="submission" date="2013-04" db="EMBL/GenBank/DDBJ databases">
        <authorList>
            <person name="Qu J."/>
            <person name="Murali S.C."/>
            <person name="Bandaranaike D."/>
            <person name="Bellair M."/>
            <person name="Blankenburg K."/>
            <person name="Chao H."/>
            <person name="Dinh H."/>
            <person name="Doddapaneni H."/>
            <person name="Downs B."/>
            <person name="Dugan-Rocha S."/>
            <person name="Elkadiri S."/>
            <person name="Gnanaolivu R.D."/>
            <person name="Hernandez B."/>
            <person name="Javaid M."/>
            <person name="Jayaseelan J.C."/>
            <person name="Lee S."/>
            <person name="Li M."/>
            <person name="Ming W."/>
            <person name="Munidasa M."/>
            <person name="Muniz J."/>
            <person name="Nguyen L."/>
            <person name="Ongeri F."/>
            <person name="Osuji N."/>
            <person name="Pu L.-L."/>
            <person name="Puazo M."/>
            <person name="Qu C."/>
            <person name="Quiroz J."/>
            <person name="Raj R."/>
            <person name="Weissenberger G."/>
            <person name="Xin Y."/>
            <person name="Zou X."/>
            <person name="Han Y."/>
            <person name="Richards S."/>
            <person name="Worley K."/>
            <person name="Muzny D."/>
            <person name="Gibbs R."/>
        </authorList>
    </citation>
    <scope>NUCLEOTIDE SEQUENCE</scope>
    <source>
        <strain evidence="1">Sampled in the wild</strain>
    </source>
</reference>
<evidence type="ECO:0000313" key="2">
    <source>
        <dbReference type="Proteomes" id="UP000792457"/>
    </source>
</evidence>
<dbReference type="Proteomes" id="UP000792457">
    <property type="component" value="Unassembled WGS sequence"/>
</dbReference>
<comment type="caution">
    <text evidence="1">The sequence shown here is derived from an EMBL/GenBank/DDBJ whole genome shotgun (WGS) entry which is preliminary data.</text>
</comment>
<evidence type="ECO:0000313" key="1">
    <source>
        <dbReference type="EMBL" id="KAG8227743.1"/>
    </source>
</evidence>
<dbReference type="OrthoDB" id="7880149at2759"/>
<sequence length="326" mass="36393">MSSYSLDKLELHCTWSAGNEKSVKDAMTIEPLENEITKSGIDDLVSLESCVQLFDPNSTPCTPELKFNVTHDLRICAIRIISEARIVELYGQGGEYLYTSHSDFVDEFEGLSVYSTLVRLTTPCTECSIGFKKFKHQDNFWLYGIGVYVKEVDTFGSQLENEGGSQSVRYNAPSQIDLNCVSERLQRSGRNISSSAEHCMQLLQSFQMIGRHRVGQAGDSEGCASNKPIAPEGSLKFCDLLLNMPPVGDRTKNTRPLHEELRKLSLSDSANAEIQCLISKHFEKLEEKLMGKMDDRLNVIEGKIDALTSLLQNFNQKSKADEDVGS</sequence>
<keyword evidence="2" id="KW-1185">Reference proteome</keyword>
<dbReference type="PANTHER" id="PTHR14787">
    <property type="entry name" value="C10ORF188 FAMILY MEMBER"/>
    <property type="match status" value="1"/>
</dbReference>
<dbReference type="PANTHER" id="PTHR14787:SF1">
    <property type="entry name" value="ATPASE PAAT"/>
    <property type="match status" value="1"/>
</dbReference>
<name>A0A8K0K8B3_LADFU</name>